<evidence type="ECO:0000313" key="1">
    <source>
        <dbReference type="EMBL" id="ABY63123.1"/>
    </source>
</evidence>
<protein>
    <submittedName>
        <fullName evidence="1">Uncharacterized protein</fullName>
    </submittedName>
</protein>
<dbReference type="EMBL" id="EU197055">
    <property type="protein sequence ID" value="ABY63123.1"/>
    <property type="molecule type" value="Genomic_DNA"/>
</dbReference>
<evidence type="ECO:0000313" key="2">
    <source>
        <dbReference type="Proteomes" id="UP000002421"/>
    </source>
</evidence>
<proteinExistence type="predicted"/>
<dbReference type="RefSeq" id="YP_001957018.1">
    <property type="nucleotide sequence ID" value="NC_010821.1"/>
</dbReference>
<dbReference type="OrthoDB" id="24840at10239"/>
<organismHost>
    <name type="scientific">Pseudomonas chlororaphis</name>
    <dbReference type="NCBI Taxonomy" id="587753"/>
</organismHost>
<accession>B3FJF7</accession>
<organism evidence="1 2">
    <name type="scientific">Pseudomonas phage 201phi2-1</name>
    <name type="common">Pseudomonas chlororaphis phage 201phi2-1</name>
    <dbReference type="NCBI Taxonomy" id="198110"/>
    <lineage>
        <taxon>Viruses</taxon>
        <taxon>Duplodnaviria</taxon>
        <taxon>Heunggongvirae</taxon>
        <taxon>Uroviricota</taxon>
        <taxon>Caudoviricetes</taxon>
        <taxon>Chimalliviridae</taxon>
        <taxon>Serwervirus</taxon>
        <taxon>Serwervirus 201phi21</taxon>
    </lineage>
</organism>
<dbReference type="KEGG" id="vg:6372316"/>
<name>B3FJF7_BP201</name>
<keyword evidence="2" id="KW-1185">Reference proteome</keyword>
<reference evidence="1 2" key="1">
    <citation type="journal article" date="2008" name="Virology">
        <title>Characterization of Pseudomonas chlororaphis myovirus 201varphi2-1 via genomic sequencing, mass spectrometry, and electron microscopy.</title>
        <authorList>
            <person name="Thomas J.A."/>
            <person name="Rolando M.R."/>
            <person name="Carroll C.A."/>
            <person name="Shen P.S."/>
            <person name="Belnap D.M."/>
            <person name="Weintraub S.T."/>
            <person name="Serwer P."/>
            <person name="Hardies S.C."/>
        </authorList>
    </citation>
    <scope>NUCLEOTIDE SEQUENCE</scope>
</reference>
<dbReference type="Proteomes" id="UP000002421">
    <property type="component" value="Segment"/>
</dbReference>
<sequence length="223" mass="25625">MSTYQQMTEARNRRCRPETLLRLLLSTSYPLSTLSDLTLALNVHGGETNKDELERNAEDLREVERNYTLYDFVRCVEIRRTLGGIRIVTKGLDIDPAMKAINDCTETHKEMAAVDITLVKGDEALDDVEGLATRLMEMFYRSQVKSKRPGDSIEHTEWRCRVKEVDRNKPGKPTRTVDTTLDVKQAIHRLSTSLRKRSFHIVLTQNCILLMDQKARLFGVSKK</sequence>
<gene>
    <name evidence="1" type="ORF">201phi2-1p297</name>
</gene>